<dbReference type="Pfam" id="PF04085">
    <property type="entry name" value="MreC"/>
    <property type="match status" value="1"/>
</dbReference>
<evidence type="ECO:0000256" key="2">
    <source>
        <dbReference type="ARBA" id="ARBA00013855"/>
    </source>
</evidence>
<keyword evidence="9" id="KW-1185">Reference proteome</keyword>
<dbReference type="InterPro" id="IPR007221">
    <property type="entry name" value="MreC"/>
</dbReference>
<sequence>MARRSNRRGGGAGPLIGVAVLTALISVGATLVVTDQRNGGVAGIASDVAGTVGGVLMTPVRWGEGIASSVSAFFGGAALNHKLMEENRALLQWRDQAKAMAERLDAYEKLHGIKAEQLPQGLTGRLISESSGPFSKSGIVNLGAKAGVKVNWIVLNQNGLVGRVIAVGSDTSRVLFLADGDSRVPVMGEVTRARALVTGDKTSAPRLAHLNTPTLMRDGERVMTSGDDGIFPRGLAVGQAGIAPDKQWRVRLASNAAPIDFVRLIPPSNFPPPVDAVSAPALAPPPAGTAAVPSPQGGVLPLAPGAAGVPSAATPEAIRAAQDTRASSGATARPPQPRPVNFGATKSDSAAGEATGRPVGTPAGASPAPKSEAAAPATASPPSPPPATPPTSGAPKQ</sequence>
<feature type="compositionally biased region" description="Low complexity" evidence="5">
    <location>
        <begin position="306"/>
        <end position="315"/>
    </location>
</feature>
<comment type="caution">
    <text evidence="8">The sequence shown here is derived from an EMBL/GenBank/DDBJ whole genome shotgun (WGS) entry which is preliminary data.</text>
</comment>
<dbReference type="PANTHER" id="PTHR34138:SF1">
    <property type="entry name" value="CELL SHAPE-DETERMINING PROTEIN MREC"/>
    <property type="match status" value="1"/>
</dbReference>
<feature type="compositionally biased region" description="Pro residues" evidence="5">
    <location>
        <begin position="379"/>
        <end position="389"/>
    </location>
</feature>
<name>A0A2P2EBP1_9PROT</name>
<evidence type="ECO:0000313" key="9">
    <source>
        <dbReference type="Proteomes" id="UP000245086"/>
    </source>
</evidence>
<evidence type="ECO:0000256" key="5">
    <source>
        <dbReference type="SAM" id="MobiDB-lite"/>
    </source>
</evidence>
<dbReference type="OrthoDB" id="8478127at2"/>
<dbReference type="EMBL" id="BFBR01000006">
    <property type="protein sequence ID" value="GBF58464.1"/>
    <property type="molecule type" value="Genomic_DNA"/>
</dbReference>
<comment type="similarity">
    <text evidence="1">Belongs to the MreC family.</text>
</comment>
<dbReference type="GO" id="GO:0008360">
    <property type="term" value="P:regulation of cell shape"/>
    <property type="evidence" value="ECO:0007669"/>
    <property type="project" value="UniProtKB-KW"/>
</dbReference>
<feature type="domain" description="Rod shape-determining protein MreC beta-barrel core" evidence="7">
    <location>
        <begin position="127"/>
        <end position="240"/>
    </location>
</feature>
<dbReference type="GO" id="GO:0005886">
    <property type="term" value="C:plasma membrane"/>
    <property type="evidence" value="ECO:0007669"/>
    <property type="project" value="TreeGrafter"/>
</dbReference>
<dbReference type="Proteomes" id="UP000245086">
    <property type="component" value="Unassembled WGS sequence"/>
</dbReference>
<protein>
    <recommendedName>
        <fullName evidence="2">Cell shape-determining protein MreC</fullName>
    </recommendedName>
    <alternativeName>
        <fullName evidence="4">Cell shape protein MreC</fullName>
    </alternativeName>
</protein>
<dbReference type="Gene3D" id="2.40.10.340">
    <property type="entry name" value="Rod shape-determining protein MreC, domain 1"/>
    <property type="match status" value="1"/>
</dbReference>
<dbReference type="RefSeq" id="WP_108985321.1">
    <property type="nucleotide sequence ID" value="NZ_BFBR01000006.1"/>
</dbReference>
<keyword evidence="6" id="KW-1133">Transmembrane helix</keyword>
<gene>
    <name evidence="8" type="primary">mreC</name>
    <name evidence="8" type="ORF">PbB2_02149</name>
</gene>
<feature type="transmembrane region" description="Helical" evidence="6">
    <location>
        <begin position="12"/>
        <end position="33"/>
    </location>
</feature>
<keyword evidence="3" id="KW-0133">Cell shape</keyword>
<dbReference type="Gene3D" id="2.40.10.350">
    <property type="entry name" value="Rod shape-determining protein MreC, domain 2"/>
    <property type="match status" value="1"/>
</dbReference>
<accession>A0A2P2EBP1</accession>
<dbReference type="PANTHER" id="PTHR34138">
    <property type="entry name" value="CELL SHAPE-DETERMINING PROTEIN MREC"/>
    <property type="match status" value="1"/>
</dbReference>
<reference evidence="8" key="1">
    <citation type="journal article" date="2018" name="Genome Announc.">
        <title>Draft Genome Sequence of "Candidatus Phycosocius bacilliformis," an Alphaproteobacterial Ectosymbiont of the Hydrocarbon-Producing Green Alga Botryococcus braunii.</title>
        <authorList>
            <person name="Tanabe Y."/>
            <person name="Yamaguchi H."/>
            <person name="Watanabe M.M."/>
        </authorList>
    </citation>
    <scope>NUCLEOTIDE SEQUENCE [LARGE SCALE GENOMIC DNA]</scope>
    <source>
        <strain evidence="8">BOTRYCO-2</strain>
    </source>
</reference>
<dbReference type="InterPro" id="IPR055342">
    <property type="entry name" value="MreC_beta-barrel_core"/>
</dbReference>
<evidence type="ECO:0000256" key="1">
    <source>
        <dbReference type="ARBA" id="ARBA00009369"/>
    </source>
</evidence>
<keyword evidence="6" id="KW-0472">Membrane</keyword>
<feature type="region of interest" description="Disordered" evidence="5">
    <location>
        <begin position="306"/>
        <end position="397"/>
    </location>
</feature>
<feature type="compositionally biased region" description="Low complexity" evidence="5">
    <location>
        <begin position="362"/>
        <end position="378"/>
    </location>
</feature>
<organism evidence="8 9">
    <name type="scientific">Candidatus Phycosocius bacilliformis</name>
    <dbReference type="NCBI Taxonomy" id="1445552"/>
    <lineage>
        <taxon>Bacteria</taxon>
        <taxon>Pseudomonadati</taxon>
        <taxon>Pseudomonadota</taxon>
        <taxon>Alphaproteobacteria</taxon>
        <taxon>Caulobacterales</taxon>
        <taxon>Caulobacterales incertae sedis</taxon>
        <taxon>Candidatus Phycosocius</taxon>
    </lineage>
</organism>
<evidence type="ECO:0000259" key="7">
    <source>
        <dbReference type="Pfam" id="PF04085"/>
    </source>
</evidence>
<dbReference type="InterPro" id="IPR042177">
    <property type="entry name" value="Cell/Rod_1"/>
</dbReference>
<evidence type="ECO:0000256" key="3">
    <source>
        <dbReference type="ARBA" id="ARBA00022960"/>
    </source>
</evidence>
<dbReference type="InterPro" id="IPR042175">
    <property type="entry name" value="Cell/Rod_MreC_2"/>
</dbReference>
<evidence type="ECO:0000256" key="6">
    <source>
        <dbReference type="SAM" id="Phobius"/>
    </source>
</evidence>
<evidence type="ECO:0000256" key="4">
    <source>
        <dbReference type="ARBA" id="ARBA00032089"/>
    </source>
</evidence>
<evidence type="ECO:0000313" key="8">
    <source>
        <dbReference type="EMBL" id="GBF58464.1"/>
    </source>
</evidence>
<proteinExistence type="inferred from homology"/>
<dbReference type="AlphaFoldDB" id="A0A2P2EBP1"/>
<keyword evidence="6" id="KW-0812">Transmembrane</keyword>